<accession>A0A250JKG1</accession>
<keyword evidence="1" id="KW-0678">Repressor</keyword>
<dbReference type="PRINTS" id="PR00032">
    <property type="entry name" value="HTHARAC"/>
</dbReference>
<dbReference type="KEGG" id="cfus:CYFUS_009096"/>
<evidence type="ECO:0000313" key="7">
    <source>
        <dbReference type="Proteomes" id="UP000217257"/>
    </source>
</evidence>
<dbReference type="Gene3D" id="2.60.120.10">
    <property type="entry name" value="Jelly Rolls"/>
    <property type="match status" value="1"/>
</dbReference>
<dbReference type="InterPro" id="IPR014710">
    <property type="entry name" value="RmlC-like_jellyroll"/>
</dbReference>
<dbReference type="PANTHER" id="PTHR11019">
    <property type="entry name" value="HTH-TYPE TRANSCRIPTIONAL REGULATOR NIMR"/>
    <property type="match status" value="1"/>
</dbReference>
<keyword evidence="2" id="KW-0805">Transcription regulation</keyword>
<protein>
    <submittedName>
        <fullName evidence="6">AraC family transcriptional regulator</fullName>
    </submittedName>
</protein>
<dbReference type="Proteomes" id="UP000217257">
    <property type="component" value="Chromosome"/>
</dbReference>
<sequence length="261" mass="29567">MAKQLQVPFTTKLPYPVYFRTANLTEEASYPRHRHPWGEFVYAFSGVMELKLADSHYLAPPQYGIWLPPDVEHIGMNRHEASHCSLYLSRERCRALPKTTCALAVSPLIKSLLEHLRERGVDHPRTSGDRRLLQVLIDQLALAPTQGSYLPTSDDPLLRQVLTALEENPADGRSLAQWARQVHTTERTLERRCQQHLGLSFTDWRQRLRVVKALAMLETGRSVEAIALDLGYSSASSFIAMFRRMTGTTPDKVRGQGFTAS</sequence>
<dbReference type="FunFam" id="1.10.10.60:FF:000132">
    <property type="entry name" value="AraC family transcriptional regulator"/>
    <property type="match status" value="1"/>
</dbReference>
<evidence type="ECO:0000256" key="1">
    <source>
        <dbReference type="ARBA" id="ARBA00022491"/>
    </source>
</evidence>
<organism evidence="6 7">
    <name type="scientific">Cystobacter fuscus</name>
    <dbReference type="NCBI Taxonomy" id="43"/>
    <lineage>
        <taxon>Bacteria</taxon>
        <taxon>Pseudomonadati</taxon>
        <taxon>Myxococcota</taxon>
        <taxon>Myxococcia</taxon>
        <taxon>Myxococcales</taxon>
        <taxon>Cystobacterineae</taxon>
        <taxon>Archangiaceae</taxon>
        <taxon>Cystobacter</taxon>
    </lineage>
</organism>
<keyword evidence="4" id="KW-0804">Transcription</keyword>
<dbReference type="Pfam" id="PF12833">
    <property type="entry name" value="HTH_18"/>
    <property type="match status" value="1"/>
</dbReference>
<reference evidence="6 7" key="1">
    <citation type="submission" date="2017-06" db="EMBL/GenBank/DDBJ databases">
        <title>Sequencing and comparative analysis of myxobacterial genomes.</title>
        <authorList>
            <person name="Rupp O."/>
            <person name="Goesmann A."/>
            <person name="Sogaard-Andersen L."/>
        </authorList>
    </citation>
    <scope>NUCLEOTIDE SEQUENCE [LARGE SCALE GENOMIC DNA]</scope>
    <source>
        <strain evidence="6 7">DSM 52655</strain>
    </source>
</reference>
<evidence type="ECO:0000256" key="2">
    <source>
        <dbReference type="ARBA" id="ARBA00023015"/>
    </source>
</evidence>
<dbReference type="InterPro" id="IPR018062">
    <property type="entry name" value="HTH_AraC-typ_CS"/>
</dbReference>
<dbReference type="CDD" id="cd06124">
    <property type="entry name" value="cupin_NimR-like_N"/>
    <property type="match status" value="1"/>
</dbReference>
<dbReference type="EMBL" id="CP022098">
    <property type="protein sequence ID" value="ATB43616.1"/>
    <property type="molecule type" value="Genomic_DNA"/>
</dbReference>
<dbReference type="AlphaFoldDB" id="A0A250JKG1"/>
<dbReference type="SUPFAM" id="SSF46689">
    <property type="entry name" value="Homeodomain-like"/>
    <property type="match status" value="1"/>
</dbReference>
<dbReference type="PROSITE" id="PS01124">
    <property type="entry name" value="HTH_ARAC_FAMILY_2"/>
    <property type="match status" value="1"/>
</dbReference>
<dbReference type="GO" id="GO:0043565">
    <property type="term" value="F:sequence-specific DNA binding"/>
    <property type="evidence" value="ECO:0007669"/>
    <property type="project" value="InterPro"/>
</dbReference>
<dbReference type="RefSeq" id="WP_095991005.1">
    <property type="nucleotide sequence ID" value="NZ_CP022098.1"/>
</dbReference>
<dbReference type="GO" id="GO:0003700">
    <property type="term" value="F:DNA-binding transcription factor activity"/>
    <property type="evidence" value="ECO:0007669"/>
    <property type="project" value="InterPro"/>
</dbReference>
<evidence type="ECO:0000313" key="6">
    <source>
        <dbReference type="EMBL" id="ATB43616.1"/>
    </source>
</evidence>
<dbReference type="InterPro" id="IPR020449">
    <property type="entry name" value="Tscrpt_reg_AraC-type_HTH"/>
</dbReference>
<gene>
    <name evidence="6" type="ORF">CYFUS_009096</name>
</gene>
<dbReference type="PROSITE" id="PS00041">
    <property type="entry name" value="HTH_ARAC_FAMILY_1"/>
    <property type="match status" value="1"/>
</dbReference>
<dbReference type="InterPro" id="IPR003313">
    <property type="entry name" value="AraC-bd"/>
</dbReference>
<dbReference type="SUPFAM" id="SSF51182">
    <property type="entry name" value="RmlC-like cupins"/>
    <property type="match status" value="1"/>
</dbReference>
<dbReference type="InterPro" id="IPR011051">
    <property type="entry name" value="RmlC_Cupin_sf"/>
</dbReference>
<name>A0A250JKG1_9BACT</name>
<dbReference type="InterPro" id="IPR009057">
    <property type="entry name" value="Homeodomain-like_sf"/>
</dbReference>
<dbReference type="SMART" id="SM00342">
    <property type="entry name" value="HTH_ARAC"/>
    <property type="match status" value="1"/>
</dbReference>
<keyword evidence="3" id="KW-0238">DNA-binding</keyword>
<proteinExistence type="predicted"/>
<evidence type="ECO:0000259" key="5">
    <source>
        <dbReference type="PROSITE" id="PS01124"/>
    </source>
</evidence>
<dbReference type="Pfam" id="PF02311">
    <property type="entry name" value="AraC_binding"/>
    <property type="match status" value="1"/>
</dbReference>
<dbReference type="InterPro" id="IPR018060">
    <property type="entry name" value="HTH_AraC"/>
</dbReference>
<evidence type="ECO:0000256" key="3">
    <source>
        <dbReference type="ARBA" id="ARBA00023125"/>
    </source>
</evidence>
<dbReference type="PANTHER" id="PTHR11019:SF190">
    <property type="entry name" value="ARAC-FAMILY REGULATORY PROTEIN"/>
    <property type="match status" value="1"/>
</dbReference>
<evidence type="ECO:0000256" key="4">
    <source>
        <dbReference type="ARBA" id="ARBA00023163"/>
    </source>
</evidence>
<feature type="domain" description="HTH araC/xylS-type" evidence="5">
    <location>
        <begin position="159"/>
        <end position="256"/>
    </location>
</feature>
<dbReference type="Gene3D" id="1.10.10.60">
    <property type="entry name" value="Homeodomain-like"/>
    <property type="match status" value="1"/>
</dbReference>